<accession>F5ISR2</accession>
<dbReference type="GO" id="GO:0019867">
    <property type="term" value="C:outer membrane"/>
    <property type="evidence" value="ECO:0007669"/>
    <property type="project" value="InterPro"/>
</dbReference>
<sequence length="368" mass="41179">MQKQLLYISIIFLAVLCFAACSDDDKDNNGDALSLKASSESIVLDEAKGNDVVVSFTWNKGKDQGPENTLVYFFRLDIWGADFKTSTDPVEFAPDEEFKVEYTNKELNDLILNKWGQIPGSDVKIQARVVAKVIGPKFVYPEISIITLEVKSYVPTPETLFLTGNASPAGTDLTKAVKMTEVEAGNIYQWQGVLKPGNFKFISILGESLPSLNKGAGDNVLVNRALDSEPDNMFEISIESIYNIEVRKDNMTLKCEINVPYPNLYLVGNAGTGWGIPQDLHKFMMKADNHNLFELDINLNPGEFKILSAENYDDYTLRPMIASAPVTDDRMQANKGGEDIKWVIKEGESGHYKITLDVYKMKIKFEKQ</sequence>
<feature type="signal peptide" evidence="1">
    <location>
        <begin position="1"/>
        <end position="19"/>
    </location>
</feature>
<keyword evidence="4" id="KW-1185">Reference proteome</keyword>
<dbReference type="STRING" id="742766.HMPREF9455_00129"/>
<dbReference type="AlphaFoldDB" id="F5ISR2"/>
<gene>
    <name evidence="3" type="ORF">HMPREF9455_00129</name>
</gene>
<dbReference type="Pfam" id="PF14292">
    <property type="entry name" value="SusE"/>
    <property type="match status" value="1"/>
</dbReference>
<dbReference type="EMBL" id="ADLV01000002">
    <property type="protein sequence ID" value="EGK02007.1"/>
    <property type="molecule type" value="Genomic_DNA"/>
</dbReference>
<evidence type="ECO:0000313" key="4">
    <source>
        <dbReference type="Proteomes" id="UP000004913"/>
    </source>
</evidence>
<dbReference type="eggNOG" id="ENOG502Z9MU">
    <property type="taxonomic scope" value="Bacteria"/>
</dbReference>
<proteinExistence type="predicted"/>
<evidence type="ECO:0000259" key="2">
    <source>
        <dbReference type="Pfam" id="PF14292"/>
    </source>
</evidence>
<dbReference type="Proteomes" id="UP000004913">
    <property type="component" value="Unassembled WGS sequence"/>
</dbReference>
<organism evidence="3 4">
    <name type="scientific">Dysgonomonas gadei ATCC BAA-286</name>
    <dbReference type="NCBI Taxonomy" id="742766"/>
    <lineage>
        <taxon>Bacteria</taxon>
        <taxon>Pseudomonadati</taxon>
        <taxon>Bacteroidota</taxon>
        <taxon>Bacteroidia</taxon>
        <taxon>Bacteroidales</taxon>
        <taxon>Dysgonomonadaceae</taxon>
        <taxon>Dysgonomonas</taxon>
    </lineage>
</organism>
<comment type="caution">
    <text evidence="3">The sequence shown here is derived from an EMBL/GenBank/DDBJ whole genome shotgun (WGS) entry which is preliminary data.</text>
</comment>
<feature type="domain" description="SusE outer membrane protein" evidence="2">
    <location>
        <begin position="27"/>
        <end position="129"/>
    </location>
</feature>
<feature type="chain" id="PRO_5003328778" description="SusE outer membrane protein domain-containing protein" evidence="1">
    <location>
        <begin position="20"/>
        <end position="368"/>
    </location>
</feature>
<dbReference type="InterPro" id="IPR025970">
    <property type="entry name" value="SusE"/>
</dbReference>
<dbReference type="GO" id="GO:2001070">
    <property type="term" value="F:starch binding"/>
    <property type="evidence" value="ECO:0007669"/>
    <property type="project" value="InterPro"/>
</dbReference>
<dbReference type="RefSeq" id="WP_006797631.1">
    <property type="nucleotide sequence ID" value="NZ_GL891979.1"/>
</dbReference>
<dbReference type="Gene3D" id="2.60.40.3620">
    <property type="match status" value="1"/>
</dbReference>
<evidence type="ECO:0000313" key="3">
    <source>
        <dbReference type="EMBL" id="EGK02007.1"/>
    </source>
</evidence>
<keyword evidence="1" id="KW-0732">Signal</keyword>
<protein>
    <recommendedName>
        <fullName evidence="2">SusE outer membrane protein domain-containing protein</fullName>
    </recommendedName>
</protein>
<dbReference type="HOGENOM" id="CLU_043661_0_0_10"/>
<evidence type="ECO:0000256" key="1">
    <source>
        <dbReference type="SAM" id="SignalP"/>
    </source>
</evidence>
<name>F5ISR2_9BACT</name>
<reference evidence="3 4" key="1">
    <citation type="submission" date="2011-04" db="EMBL/GenBank/DDBJ databases">
        <title>The Genome Sequence of Dysgonomonas gadei ATCC BAA-286.</title>
        <authorList>
            <consortium name="The Broad Institute Genome Sequencing Platform"/>
            <person name="Earl A."/>
            <person name="Ward D."/>
            <person name="Feldgarden M."/>
            <person name="Gevers D."/>
            <person name="Pudlo N."/>
            <person name="Martens E."/>
            <person name="Allen-Vercoe E."/>
            <person name="Young S.K."/>
            <person name="Zeng Q."/>
            <person name="Gargeya S."/>
            <person name="Fitzgerald M."/>
            <person name="Haas B."/>
            <person name="Abouelleil A."/>
            <person name="Alvarado L."/>
            <person name="Arachchi H.M."/>
            <person name="Berlin A."/>
            <person name="Brown A."/>
            <person name="Chapman S.B."/>
            <person name="Chen Z."/>
            <person name="Dunbar C."/>
            <person name="Freedman E."/>
            <person name="Gearin G."/>
            <person name="Gellesch M."/>
            <person name="Goldberg J."/>
            <person name="Griggs A."/>
            <person name="Gujja S."/>
            <person name="Heiman D."/>
            <person name="Howarth C."/>
            <person name="Larson L."/>
            <person name="Lui A."/>
            <person name="MacDonald P.J.P."/>
            <person name="Mehta T."/>
            <person name="Montmayeur A."/>
            <person name="Murphy C."/>
            <person name="Neiman D."/>
            <person name="Pearson M."/>
            <person name="Priest M."/>
            <person name="Roberts A."/>
            <person name="Saif S."/>
            <person name="Shea T."/>
            <person name="Shenoy N."/>
            <person name="Sisk P."/>
            <person name="Stolte C."/>
            <person name="Sykes S."/>
            <person name="Yandava C."/>
            <person name="Wortman J."/>
            <person name="Nusbaum C."/>
            <person name="Birren B."/>
        </authorList>
    </citation>
    <scope>NUCLEOTIDE SEQUENCE [LARGE SCALE GENOMIC DNA]</scope>
    <source>
        <strain evidence="3 4">ATCC BAA-286</strain>
    </source>
</reference>
<dbReference type="OrthoDB" id="975117at2"/>